<dbReference type="SUPFAM" id="SSF51905">
    <property type="entry name" value="FAD/NAD(P)-binding domain"/>
    <property type="match status" value="1"/>
</dbReference>
<accession>A0A8K0TVD9</accession>
<protein>
    <recommendedName>
        <fullName evidence="5 6">Glucose-methanol-choline oxidoreductase N-terminal domain-containing protein</fullName>
    </recommendedName>
</protein>
<proteinExistence type="inferred from homology"/>
<evidence type="ECO:0000313" key="8">
    <source>
        <dbReference type="Proteomes" id="UP000813385"/>
    </source>
</evidence>
<feature type="binding site" evidence="3">
    <location>
        <begin position="535"/>
        <end position="536"/>
    </location>
    <ligand>
        <name>FAD</name>
        <dbReference type="ChEBI" id="CHEBI:57692"/>
    </ligand>
</feature>
<dbReference type="Pfam" id="PF00732">
    <property type="entry name" value="GMC_oxred_N"/>
    <property type="match status" value="1"/>
</dbReference>
<dbReference type="InterPro" id="IPR007867">
    <property type="entry name" value="GMC_OxRtase_C"/>
</dbReference>
<feature type="domain" description="Glucose-methanol-choline oxidoreductase N-terminal" evidence="5">
    <location>
        <begin position="82"/>
        <end position="105"/>
    </location>
</feature>
<evidence type="ECO:0000256" key="3">
    <source>
        <dbReference type="PIRSR" id="PIRSR000137-2"/>
    </source>
</evidence>
<evidence type="ECO:0000256" key="2">
    <source>
        <dbReference type="PIRSR" id="PIRSR000137-1"/>
    </source>
</evidence>
<keyword evidence="4" id="KW-0285">Flavoprotein</keyword>
<sequence>MTDADFIVVGAGPAGCSVASALARSRAQPRVLLLEAGGPNNDIDARNCRDRYTRFTNQDQAVLYSSEPVSSLYHRRIRLSQGRGLGGSSAINFTIWHPGGKDDMDFMSEVTGDPAWSWKSAVDRFKELERFTPPLEPSSFLAPSSECHGINGPLRVSHPDQVESEVLATMKIWSSYGYRINQEAGDGSHIGLTIPPSTSYRGVRSTAADLLFPTPFNLHIVPNAQVHRVLFQGRTAHGVKLIDGRVFTAAREVVLCAGALGTPKILLLSGIGPARELHDLSIPVVHDNEFVGQGYRDHAHVALRVADDAATNRATFFGDPVRQDIAHRDWQLYRAGEYTHIGSSVALGFFKSDAVLSSPEFRGLPGAEQERLLRPTIPTYEVAMNTIPASFYDGSAASSKTQPIHIFIMNSQATGKLQVLSSDPEVPLSIRLSILEHPFDKKVAVEATKEVLQRLGWGPSCSGLTKLPASDSDSDILDFWARYCLSSCHGTGTTKMGPSQQSHQACVDYELRVHGVSNLRVGDLGVLPFLPSTHPQTWAYQVGMILAEKLIREHDLDELESDRTSLYVSSLAARAAHAAEVLWCPAPYLFTFGNLVSGGAAVAADRKLIGPKWNNRRKVIVKVARRVGPVNRHIRKPDQNLGQPNMESGLC</sequence>
<dbReference type="PANTHER" id="PTHR11552">
    <property type="entry name" value="GLUCOSE-METHANOL-CHOLINE GMC OXIDOREDUCTASE"/>
    <property type="match status" value="1"/>
</dbReference>
<dbReference type="PROSITE" id="PS00624">
    <property type="entry name" value="GMC_OXRED_2"/>
    <property type="match status" value="1"/>
</dbReference>
<feature type="active site" description="Proton donor" evidence="2">
    <location>
        <position position="489"/>
    </location>
</feature>
<dbReference type="SUPFAM" id="SSF54373">
    <property type="entry name" value="FAD-linked reductases, C-terminal domain"/>
    <property type="match status" value="1"/>
</dbReference>
<dbReference type="GO" id="GO:0050660">
    <property type="term" value="F:flavin adenine dinucleotide binding"/>
    <property type="evidence" value="ECO:0007669"/>
    <property type="project" value="InterPro"/>
</dbReference>
<dbReference type="OrthoDB" id="269227at2759"/>
<dbReference type="AlphaFoldDB" id="A0A8K0TVD9"/>
<dbReference type="Pfam" id="PF05199">
    <property type="entry name" value="GMC_oxred_C"/>
    <property type="match status" value="1"/>
</dbReference>
<dbReference type="InterPro" id="IPR000172">
    <property type="entry name" value="GMC_OxRdtase_N"/>
</dbReference>
<comment type="caution">
    <text evidence="7">The sequence shown here is derived from an EMBL/GenBank/DDBJ whole genome shotgun (WGS) entry which is preliminary data.</text>
</comment>
<reference evidence="7" key="1">
    <citation type="journal article" date="2021" name="Nat. Commun.">
        <title>Genetic determinants of endophytism in the Arabidopsis root mycobiome.</title>
        <authorList>
            <person name="Mesny F."/>
            <person name="Miyauchi S."/>
            <person name="Thiergart T."/>
            <person name="Pickel B."/>
            <person name="Atanasova L."/>
            <person name="Karlsson M."/>
            <person name="Huettel B."/>
            <person name="Barry K.W."/>
            <person name="Haridas S."/>
            <person name="Chen C."/>
            <person name="Bauer D."/>
            <person name="Andreopoulos W."/>
            <person name="Pangilinan J."/>
            <person name="LaButti K."/>
            <person name="Riley R."/>
            <person name="Lipzen A."/>
            <person name="Clum A."/>
            <person name="Drula E."/>
            <person name="Henrissat B."/>
            <person name="Kohler A."/>
            <person name="Grigoriev I.V."/>
            <person name="Martin F.M."/>
            <person name="Hacquard S."/>
        </authorList>
    </citation>
    <scope>NUCLEOTIDE SEQUENCE</scope>
    <source>
        <strain evidence="7">MPI-CAGE-AT-0016</strain>
    </source>
</reference>
<evidence type="ECO:0000313" key="7">
    <source>
        <dbReference type="EMBL" id="KAH7377151.1"/>
    </source>
</evidence>
<feature type="domain" description="Glucose-methanol-choline oxidoreductase N-terminal" evidence="6">
    <location>
        <begin position="258"/>
        <end position="272"/>
    </location>
</feature>
<comment type="similarity">
    <text evidence="1 4">Belongs to the GMC oxidoreductase family.</text>
</comment>
<dbReference type="PANTHER" id="PTHR11552:SF134">
    <property type="entry name" value="GLUCOSE-METHANOL-CHOLINE OXIDOREDUCTASE N-TERMINAL DOMAIN-CONTAINING PROTEIN"/>
    <property type="match status" value="1"/>
</dbReference>
<feature type="active site" description="Proton acceptor" evidence="2">
    <location>
        <position position="534"/>
    </location>
</feature>
<evidence type="ECO:0000259" key="5">
    <source>
        <dbReference type="PROSITE" id="PS00623"/>
    </source>
</evidence>
<dbReference type="Proteomes" id="UP000813385">
    <property type="component" value="Unassembled WGS sequence"/>
</dbReference>
<dbReference type="EMBL" id="JAGPXD010000001">
    <property type="protein sequence ID" value="KAH7377151.1"/>
    <property type="molecule type" value="Genomic_DNA"/>
</dbReference>
<dbReference type="PIRSF" id="PIRSF000137">
    <property type="entry name" value="Alcohol_oxidase"/>
    <property type="match status" value="1"/>
</dbReference>
<dbReference type="InterPro" id="IPR012132">
    <property type="entry name" value="GMC_OxRdtase"/>
</dbReference>
<evidence type="ECO:0000256" key="1">
    <source>
        <dbReference type="ARBA" id="ARBA00010790"/>
    </source>
</evidence>
<gene>
    <name evidence="7" type="ORF">B0T11DRAFT_347542</name>
</gene>
<organism evidence="7 8">
    <name type="scientific">Plectosphaerella cucumerina</name>
    <dbReference type="NCBI Taxonomy" id="40658"/>
    <lineage>
        <taxon>Eukaryota</taxon>
        <taxon>Fungi</taxon>
        <taxon>Dikarya</taxon>
        <taxon>Ascomycota</taxon>
        <taxon>Pezizomycotina</taxon>
        <taxon>Sordariomycetes</taxon>
        <taxon>Hypocreomycetidae</taxon>
        <taxon>Glomerellales</taxon>
        <taxon>Plectosphaerellaceae</taxon>
        <taxon>Plectosphaerella</taxon>
    </lineage>
</organism>
<dbReference type="InterPro" id="IPR036188">
    <property type="entry name" value="FAD/NAD-bd_sf"/>
</dbReference>
<evidence type="ECO:0000256" key="4">
    <source>
        <dbReference type="RuleBase" id="RU003968"/>
    </source>
</evidence>
<evidence type="ECO:0000259" key="6">
    <source>
        <dbReference type="PROSITE" id="PS00624"/>
    </source>
</evidence>
<dbReference type="Gene3D" id="3.30.560.10">
    <property type="entry name" value="Glucose Oxidase, domain 3"/>
    <property type="match status" value="1"/>
</dbReference>
<keyword evidence="8" id="KW-1185">Reference proteome</keyword>
<comment type="cofactor">
    <cofactor evidence="3">
        <name>FAD</name>
        <dbReference type="ChEBI" id="CHEBI:57692"/>
    </cofactor>
</comment>
<dbReference type="PROSITE" id="PS00623">
    <property type="entry name" value="GMC_OXRED_1"/>
    <property type="match status" value="1"/>
</dbReference>
<feature type="binding site" evidence="3">
    <location>
        <position position="226"/>
    </location>
    <ligand>
        <name>FAD</name>
        <dbReference type="ChEBI" id="CHEBI:57692"/>
    </ligand>
</feature>
<dbReference type="GO" id="GO:0016614">
    <property type="term" value="F:oxidoreductase activity, acting on CH-OH group of donors"/>
    <property type="evidence" value="ECO:0007669"/>
    <property type="project" value="InterPro"/>
</dbReference>
<dbReference type="Gene3D" id="3.50.50.60">
    <property type="entry name" value="FAD/NAD(P)-binding domain"/>
    <property type="match status" value="1"/>
</dbReference>
<name>A0A8K0TVD9_9PEZI</name>
<keyword evidence="3 4" id="KW-0274">FAD</keyword>